<comment type="caution">
    <text evidence="2">The sequence shown here is derived from an EMBL/GenBank/DDBJ whole genome shotgun (WGS) entry which is preliminary data.</text>
</comment>
<feature type="compositionally biased region" description="Low complexity" evidence="1">
    <location>
        <begin position="13"/>
        <end position="29"/>
    </location>
</feature>
<evidence type="ECO:0000313" key="3">
    <source>
        <dbReference type="Proteomes" id="UP000237271"/>
    </source>
</evidence>
<sequence length="131" mass="14177">MPFKTPRRTPTLSASYGSSTCTTSSSPQDSARKVLVDEEELVFRVHNTNSAVALKRALTDPTDSWDSTKKTTCIRLGSRSGIENFEVSSRAKGDGYEVLTVGGIACSPQELASVLCPRDENEYNAVMKGLV</sequence>
<dbReference type="EMBL" id="NCKW01000328">
    <property type="protein sequence ID" value="POM80704.1"/>
    <property type="molecule type" value="Genomic_DNA"/>
</dbReference>
<proteinExistence type="predicted"/>
<evidence type="ECO:0000256" key="1">
    <source>
        <dbReference type="SAM" id="MobiDB-lite"/>
    </source>
</evidence>
<keyword evidence="3" id="KW-1185">Reference proteome</keyword>
<gene>
    <name evidence="2" type="ORF">PHPALM_1429</name>
</gene>
<evidence type="ECO:0000313" key="2">
    <source>
        <dbReference type="EMBL" id="POM80704.1"/>
    </source>
</evidence>
<reference evidence="2 3" key="1">
    <citation type="journal article" date="2017" name="Genome Biol. Evol.">
        <title>Phytophthora megakarya and P. palmivora, closely related causal agents of cacao black pod rot, underwent increases in genome sizes and gene numbers by different mechanisms.</title>
        <authorList>
            <person name="Ali S.S."/>
            <person name="Shao J."/>
            <person name="Lary D.J."/>
            <person name="Kronmiller B."/>
            <person name="Shen D."/>
            <person name="Strem M.D."/>
            <person name="Amoako-Attah I."/>
            <person name="Akrofi A.Y."/>
            <person name="Begoude B.A."/>
            <person name="Ten Hoopen G.M."/>
            <person name="Coulibaly K."/>
            <person name="Kebe B.I."/>
            <person name="Melnick R.L."/>
            <person name="Guiltinan M.J."/>
            <person name="Tyler B.M."/>
            <person name="Meinhardt L.W."/>
            <person name="Bailey B.A."/>
        </authorList>
    </citation>
    <scope>NUCLEOTIDE SEQUENCE [LARGE SCALE GENOMIC DNA]</scope>
    <source>
        <strain evidence="3">sbr112.9</strain>
    </source>
</reference>
<organism evidence="2 3">
    <name type="scientific">Phytophthora palmivora</name>
    <dbReference type="NCBI Taxonomy" id="4796"/>
    <lineage>
        <taxon>Eukaryota</taxon>
        <taxon>Sar</taxon>
        <taxon>Stramenopiles</taxon>
        <taxon>Oomycota</taxon>
        <taxon>Peronosporomycetes</taxon>
        <taxon>Peronosporales</taxon>
        <taxon>Peronosporaceae</taxon>
        <taxon>Phytophthora</taxon>
    </lineage>
</organism>
<accession>A0A2P4YSC6</accession>
<dbReference type="AlphaFoldDB" id="A0A2P4YSC6"/>
<feature type="region of interest" description="Disordered" evidence="1">
    <location>
        <begin position="1"/>
        <end position="31"/>
    </location>
</feature>
<dbReference type="Proteomes" id="UP000237271">
    <property type="component" value="Unassembled WGS sequence"/>
</dbReference>
<name>A0A2P4YSC6_9STRA</name>
<protein>
    <submittedName>
        <fullName evidence="2">Uncharacterized protein</fullName>
    </submittedName>
</protein>